<organism evidence="2 3">
    <name type="scientific">Bacillus wiedmannii</name>
    <dbReference type="NCBI Taxonomy" id="1890302"/>
    <lineage>
        <taxon>Bacteria</taxon>
        <taxon>Bacillati</taxon>
        <taxon>Bacillota</taxon>
        <taxon>Bacilli</taxon>
        <taxon>Bacillales</taxon>
        <taxon>Bacillaceae</taxon>
        <taxon>Bacillus</taxon>
        <taxon>Bacillus cereus group</taxon>
    </lineage>
</organism>
<dbReference type="Proteomes" id="UP000220111">
    <property type="component" value="Unassembled WGS sequence"/>
</dbReference>
<protein>
    <submittedName>
        <fullName evidence="2">Restriction endonuclease subunit R</fullName>
    </submittedName>
</protein>
<sequence>MAQKQKFSDQLILNQYMLHLFGVSTFEELTKDLKDDILEELTETNISKFHQQLTFKLPSSAEISAEELRVYDERIIRYTFEISDKRSENIKWKYFQYLSLLFTEIYLNRYFKNPNQLLADLNILLEEHNITLTKKEKITPYTLEDLKKLAFWNATGSGKTLLMHINIKQYLYYFEKYNILDDLANIILLTPSESLSKQHEEEFALSNMSAHLFDKSEGRMFSHQQISIIDIHKLKDEMGEKTVAIEAFEGNNLVLVDEGHRGASGEDWKKKRDQLSSNGFAFEYSATFGQAVSKKKELHDEYVKCILFDYSYRYFYEDGYGKDYQILNLQDDTNENIRYSYLTAAILSFYQQQKIFKDNNRNFKPFLIEKPLWVFVGSSVNALRTERGRKVSDITDILLFFAKFLKEDQLSIRTIDALIKGQAGLVNTKSEDLFKDAFPYILSLNMDAAGIYKDILNIVFNAPMVNANLRVEKLKGQDGELALKIGENAPFGLINVGDTNELWKLCEQEAELIVTERDFSSSYFQGINKHNSTINVLIGSKKFTEGWSSWRVSTMGLMNVGKSEGSQIIQLFGRGVRLKGYQHRLKRSSALQMNIPSVQNGEYLKYLETLNIFGVRADYMQKFKEYLEDEGIQTEIEYKEFILPTIPNYSKRKLKALRLKEGINFKLKGPKPVLSKPSRELKSNEKIILNWYPKIQFESSIKGHNITKQVSLNQTHFEKWHISFMNIDHIYFELQRYKNERAWNNLTLSKQQIVELLLDSSWYLLEIPKAELEFNTFKQVAIWEEISISLVKKYCERFYLNAKKAYEAPHMEYYELDEQDKNFINEYQVLADVDSERALIVELEKLKKSLDKNKLKEVELGNFKAFNYAAHLYEPLISYNGMSQTVKIKPVALNKDEEQFLQDLKKYYEKNADSFKDKELYVLRNQSRGKGIGFFEAGNFHPDFIIWLINDEKQYITFADPKGIRNLSIDDPKINFHQTIKELEKRLDDENIILNSFIISNTIYVDLINSGEKISIEDMNNKHILFQYDDSENYIEFMFNTILSDGVVK</sequence>
<dbReference type="InterPro" id="IPR006935">
    <property type="entry name" value="Helicase/UvrB_N"/>
</dbReference>
<gene>
    <name evidence="2" type="ORF">COO17_00665</name>
</gene>
<keyword evidence="2" id="KW-0540">Nuclease</keyword>
<feature type="domain" description="Helicase/UvrB N-terminal" evidence="1">
    <location>
        <begin position="139"/>
        <end position="288"/>
    </location>
</feature>
<keyword evidence="2" id="KW-0378">Hydrolase</keyword>
<proteinExistence type="predicted"/>
<evidence type="ECO:0000259" key="1">
    <source>
        <dbReference type="Pfam" id="PF04851"/>
    </source>
</evidence>
<dbReference type="GO" id="GO:0005524">
    <property type="term" value="F:ATP binding"/>
    <property type="evidence" value="ECO:0007669"/>
    <property type="project" value="InterPro"/>
</dbReference>
<evidence type="ECO:0000313" key="2">
    <source>
        <dbReference type="EMBL" id="PDY43680.1"/>
    </source>
</evidence>
<accession>A0A2A7BZ33</accession>
<dbReference type="Pfam" id="PF04851">
    <property type="entry name" value="ResIII"/>
    <property type="match status" value="1"/>
</dbReference>
<dbReference type="SUPFAM" id="SSF52540">
    <property type="entry name" value="P-loop containing nucleoside triphosphate hydrolases"/>
    <property type="match status" value="1"/>
</dbReference>
<name>A0A2A7BZ33_9BACI</name>
<dbReference type="RefSeq" id="WP_097814937.1">
    <property type="nucleotide sequence ID" value="NZ_NVPQ01000002.1"/>
</dbReference>
<dbReference type="GO" id="GO:0004519">
    <property type="term" value="F:endonuclease activity"/>
    <property type="evidence" value="ECO:0007669"/>
    <property type="project" value="UniProtKB-KW"/>
</dbReference>
<comment type="caution">
    <text evidence="2">The sequence shown here is derived from an EMBL/GenBank/DDBJ whole genome shotgun (WGS) entry which is preliminary data.</text>
</comment>
<keyword evidence="2" id="KW-0255">Endonuclease</keyword>
<dbReference type="GO" id="GO:0003677">
    <property type="term" value="F:DNA binding"/>
    <property type="evidence" value="ECO:0007669"/>
    <property type="project" value="InterPro"/>
</dbReference>
<dbReference type="Gene3D" id="3.40.50.300">
    <property type="entry name" value="P-loop containing nucleotide triphosphate hydrolases"/>
    <property type="match status" value="1"/>
</dbReference>
<evidence type="ECO:0000313" key="3">
    <source>
        <dbReference type="Proteomes" id="UP000220111"/>
    </source>
</evidence>
<dbReference type="EMBL" id="NVPQ01000002">
    <property type="protein sequence ID" value="PDY43680.1"/>
    <property type="molecule type" value="Genomic_DNA"/>
</dbReference>
<dbReference type="AlphaFoldDB" id="A0A2A7BZ33"/>
<dbReference type="GO" id="GO:0016787">
    <property type="term" value="F:hydrolase activity"/>
    <property type="evidence" value="ECO:0007669"/>
    <property type="project" value="InterPro"/>
</dbReference>
<dbReference type="InterPro" id="IPR027417">
    <property type="entry name" value="P-loop_NTPase"/>
</dbReference>
<reference evidence="2 3" key="1">
    <citation type="submission" date="2017-09" db="EMBL/GenBank/DDBJ databases">
        <title>Large-scale bioinformatics analysis of Bacillus genomes uncovers conserved roles of natural products in bacterial physiology.</title>
        <authorList>
            <consortium name="Agbiome Team Llc"/>
            <person name="Bleich R.M."/>
            <person name="Grubbs K.J."/>
            <person name="Santa Maria K.C."/>
            <person name="Allen S.E."/>
            <person name="Farag S."/>
            <person name="Shank E.A."/>
            <person name="Bowers A."/>
        </authorList>
    </citation>
    <scope>NUCLEOTIDE SEQUENCE [LARGE SCALE GENOMIC DNA]</scope>
    <source>
        <strain evidence="2 3">AFS098222</strain>
    </source>
</reference>